<evidence type="ECO:0000313" key="1">
    <source>
        <dbReference type="EMBL" id="TQM98265.1"/>
    </source>
</evidence>
<protein>
    <recommendedName>
        <fullName evidence="3">PIN domain-containing protein</fullName>
    </recommendedName>
</protein>
<sequence length="77" mass="8406">MRAARMRWAAPYPDAVLVILDANVIVSDPLLRGSIWPQLADAISGGRVEVLVPRLALEEAIAAYQRLRGAKAEAPWV</sequence>
<proteinExistence type="predicted"/>
<reference evidence="1 2" key="1">
    <citation type="submission" date="2019-06" db="EMBL/GenBank/DDBJ databases">
        <title>Sequencing the genomes of 1000 actinobacteria strains.</title>
        <authorList>
            <person name="Klenk H.-P."/>
        </authorList>
    </citation>
    <scope>NUCLEOTIDE SEQUENCE [LARGE SCALE GENOMIC DNA]</scope>
    <source>
        <strain evidence="1 2">DSM 20427</strain>
    </source>
</reference>
<dbReference type="AlphaFoldDB" id="A0A4Y3UQR8"/>
<organism evidence="1 2">
    <name type="scientific">Microbacterium lacticum</name>
    <dbReference type="NCBI Taxonomy" id="33885"/>
    <lineage>
        <taxon>Bacteria</taxon>
        <taxon>Bacillati</taxon>
        <taxon>Actinomycetota</taxon>
        <taxon>Actinomycetes</taxon>
        <taxon>Micrococcales</taxon>
        <taxon>Microbacteriaceae</taxon>
        <taxon>Microbacterium</taxon>
    </lineage>
</organism>
<gene>
    <name evidence="1" type="ORF">FHX68_2309</name>
</gene>
<accession>A0A4Y3UQR8</accession>
<dbReference type="EMBL" id="VFPS01000003">
    <property type="protein sequence ID" value="TQM98265.1"/>
    <property type="molecule type" value="Genomic_DNA"/>
</dbReference>
<keyword evidence="2" id="KW-1185">Reference proteome</keyword>
<name>A0A4Y3UQR8_9MICO</name>
<comment type="caution">
    <text evidence="1">The sequence shown here is derived from an EMBL/GenBank/DDBJ whole genome shotgun (WGS) entry which is preliminary data.</text>
</comment>
<evidence type="ECO:0008006" key="3">
    <source>
        <dbReference type="Google" id="ProtNLM"/>
    </source>
</evidence>
<dbReference type="Proteomes" id="UP000319804">
    <property type="component" value="Unassembled WGS sequence"/>
</dbReference>
<evidence type="ECO:0000313" key="2">
    <source>
        <dbReference type="Proteomes" id="UP000319804"/>
    </source>
</evidence>